<dbReference type="AlphaFoldDB" id="A0A516KEV0"/>
<dbReference type="OrthoDB" id="145485at2"/>
<proteinExistence type="predicted"/>
<keyword evidence="3" id="KW-0812">Transmembrane</keyword>
<dbReference type="SUPFAM" id="SSF55729">
    <property type="entry name" value="Acyl-CoA N-acyltransferases (Nat)"/>
    <property type="match status" value="2"/>
</dbReference>
<reference evidence="7 8" key="1">
    <citation type="submission" date="2019-07" db="EMBL/GenBank/DDBJ databases">
        <authorList>
            <person name="Li J."/>
        </authorList>
    </citation>
    <scope>NUCLEOTIDE SEQUENCE [LARGE SCALE GENOMIC DNA]</scope>
    <source>
        <strain evidence="7 8">TKL69</strain>
    </source>
</reference>
<keyword evidence="8" id="KW-1185">Reference proteome</keyword>
<evidence type="ECO:0000313" key="7">
    <source>
        <dbReference type="EMBL" id="QDP39935.1"/>
    </source>
</evidence>
<dbReference type="PANTHER" id="PTHR34697">
    <property type="entry name" value="PHOSPHATIDYLGLYCEROL LYSYLTRANSFERASE"/>
    <property type="match status" value="1"/>
</dbReference>
<dbReference type="Pfam" id="PF09924">
    <property type="entry name" value="LPG_synthase_C"/>
    <property type="match status" value="1"/>
</dbReference>
<protein>
    <submittedName>
        <fullName evidence="7">DUF2156 domain-containing protein</fullName>
    </submittedName>
</protein>
<dbReference type="GO" id="GO:0055091">
    <property type="term" value="P:phospholipid homeostasis"/>
    <property type="evidence" value="ECO:0007669"/>
    <property type="project" value="TreeGrafter"/>
</dbReference>
<keyword evidence="4" id="KW-1133">Transmembrane helix</keyword>
<evidence type="ECO:0000256" key="3">
    <source>
        <dbReference type="ARBA" id="ARBA00022692"/>
    </source>
</evidence>
<dbReference type="RefSeq" id="WP_143893016.1">
    <property type="nucleotide sequence ID" value="NZ_CP041666.1"/>
</dbReference>
<evidence type="ECO:0000256" key="1">
    <source>
        <dbReference type="ARBA" id="ARBA00004651"/>
    </source>
</evidence>
<evidence type="ECO:0000256" key="2">
    <source>
        <dbReference type="ARBA" id="ARBA00022475"/>
    </source>
</evidence>
<sequence>MGKRLTAKMETSANSVDLHSKHMIEFLKLNGGNHVSHLFFLNDKEVYWAQRQTVLIVYKKIANKLVVLGDPIGPEDSLPEAILEFHKYCKIQGLKPVFYQVSPAYMQYYHETGYRFIKLGEEGKVNLQNFSLAGKKGAKLRTRFNKFTRNGFRFEVLNPPFSSELLQALKEVSDSWLGDQKEKAFSVVSFSKEYVSRFHVGILYNANNEIVAFATLADDFKETINIDLMRKREDSPHGTMDVLFIHILQWAKENEYETCSLGMAPLSNVGSCKYSFATEKFIRLAYLYGNSLYNFKGLKEFKEKFACTWEPKYLAYKNTFLPTTFLQLVLLINKKKKTALNKEIG</sequence>
<organism evidence="7 8">
    <name type="scientific">Radiobacillus deserti</name>
    <dbReference type="NCBI Taxonomy" id="2594883"/>
    <lineage>
        <taxon>Bacteria</taxon>
        <taxon>Bacillati</taxon>
        <taxon>Bacillota</taxon>
        <taxon>Bacilli</taxon>
        <taxon>Bacillales</taxon>
        <taxon>Bacillaceae</taxon>
        <taxon>Radiobacillus</taxon>
    </lineage>
</organism>
<dbReference type="EMBL" id="CP041666">
    <property type="protein sequence ID" value="QDP39935.1"/>
    <property type="molecule type" value="Genomic_DNA"/>
</dbReference>
<evidence type="ECO:0000256" key="5">
    <source>
        <dbReference type="ARBA" id="ARBA00023136"/>
    </source>
</evidence>
<keyword evidence="2" id="KW-1003">Cell membrane</keyword>
<dbReference type="KEGG" id="aqt:FN924_07005"/>
<dbReference type="InterPro" id="IPR024320">
    <property type="entry name" value="LPG_synthase_C"/>
</dbReference>
<name>A0A516KEV0_9BACI</name>
<dbReference type="InterPro" id="IPR051211">
    <property type="entry name" value="PG_lysyltransferase"/>
</dbReference>
<dbReference type="Proteomes" id="UP000315215">
    <property type="component" value="Chromosome"/>
</dbReference>
<dbReference type="InterPro" id="IPR016181">
    <property type="entry name" value="Acyl_CoA_acyltransferase"/>
</dbReference>
<evidence type="ECO:0000259" key="6">
    <source>
        <dbReference type="Pfam" id="PF09924"/>
    </source>
</evidence>
<feature type="domain" description="Phosphatidylglycerol lysyltransferase C-terminal" evidence="6">
    <location>
        <begin position="27"/>
        <end position="316"/>
    </location>
</feature>
<keyword evidence="5" id="KW-0472">Membrane</keyword>
<evidence type="ECO:0000256" key="4">
    <source>
        <dbReference type="ARBA" id="ARBA00022989"/>
    </source>
</evidence>
<accession>A0A516KEV0</accession>
<dbReference type="PANTHER" id="PTHR34697:SF2">
    <property type="entry name" value="PHOSPHATIDYLGLYCEROL LYSYLTRANSFERASE"/>
    <property type="match status" value="1"/>
</dbReference>
<evidence type="ECO:0000313" key="8">
    <source>
        <dbReference type="Proteomes" id="UP000315215"/>
    </source>
</evidence>
<comment type="subcellular location">
    <subcellularLocation>
        <location evidence="1">Cell membrane</location>
        <topology evidence="1">Multi-pass membrane protein</topology>
    </subcellularLocation>
</comment>
<dbReference type="GO" id="GO:0016755">
    <property type="term" value="F:aminoacyltransferase activity"/>
    <property type="evidence" value="ECO:0007669"/>
    <property type="project" value="TreeGrafter"/>
</dbReference>
<dbReference type="GO" id="GO:0005886">
    <property type="term" value="C:plasma membrane"/>
    <property type="evidence" value="ECO:0007669"/>
    <property type="project" value="UniProtKB-SubCell"/>
</dbReference>
<gene>
    <name evidence="7" type="ORF">FN924_07005</name>
</gene>